<feature type="compositionally biased region" description="Basic and acidic residues" evidence="1">
    <location>
        <begin position="351"/>
        <end position="371"/>
    </location>
</feature>
<dbReference type="InterPro" id="IPR003346">
    <property type="entry name" value="Transposase_20"/>
</dbReference>
<name>A0AAU9CDQ8_9BACT</name>
<proteinExistence type="predicted"/>
<gene>
    <name evidence="4" type="ORF">FUAX_03500</name>
</gene>
<dbReference type="RefSeq" id="WP_338393212.1">
    <property type="nucleotide sequence ID" value="NZ_AP025314.1"/>
</dbReference>
<feature type="domain" description="Transposase IS110-like N-terminal" evidence="2">
    <location>
        <begin position="7"/>
        <end position="161"/>
    </location>
</feature>
<reference evidence="4 5" key="1">
    <citation type="submission" date="2021-12" db="EMBL/GenBank/DDBJ databases">
        <title>Genome sequencing of bacteria with rrn-lacking chromosome and rrn-plasmid.</title>
        <authorList>
            <person name="Anda M."/>
            <person name="Iwasaki W."/>
        </authorList>
    </citation>
    <scope>NUCLEOTIDE SEQUENCE [LARGE SCALE GENOMIC DNA]</scope>
    <source>
        <strain evidence="4 5">DSM 100852</strain>
    </source>
</reference>
<dbReference type="Pfam" id="PF02371">
    <property type="entry name" value="Transposase_20"/>
    <property type="match status" value="1"/>
</dbReference>
<dbReference type="Proteomes" id="UP001348817">
    <property type="component" value="Chromosome"/>
</dbReference>
<dbReference type="KEGG" id="fax:FUAX_03500"/>
<dbReference type="InterPro" id="IPR002525">
    <property type="entry name" value="Transp_IS110-like_N"/>
</dbReference>
<evidence type="ECO:0000313" key="5">
    <source>
        <dbReference type="Proteomes" id="UP001348817"/>
    </source>
</evidence>
<dbReference type="InterPro" id="IPR047650">
    <property type="entry name" value="Transpos_IS110"/>
</dbReference>
<dbReference type="PANTHER" id="PTHR33055">
    <property type="entry name" value="TRANSPOSASE FOR INSERTION SEQUENCE ELEMENT IS1111A"/>
    <property type="match status" value="1"/>
</dbReference>
<evidence type="ECO:0000259" key="2">
    <source>
        <dbReference type="Pfam" id="PF01548"/>
    </source>
</evidence>
<protein>
    <submittedName>
        <fullName evidence="4">IS110 family transposase</fullName>
    </submittedName>
</protein>
<dbReference type="Pfam" id="PF01548">
    <property type="entry name" value="DEDD_Tnp_IS110"/>
    <property type="match status" value="1"/>
</dbReference>
<dbReference type="NCBIfam" id="NF033542">
    <property type="entry name" value="transpos_IS110"/>
    <property type="match status" value="1"/>
</dbReference>
<dbReference type="EMBL" id="AP025314">
    <property type="protein sequence ID" value="BDD07918.1"/>
    <property type="molecule type" value="Genomic_DNA"/>
</dbReference>
<feature type="region of interest" description="Disordered" evidence="1">
    <location>
        <begin position="339"/>
        <end position="384"/>
    </location>
</feature>
<dbReference type="AlphaFoldDB" id="A0AAU9CDQ8"/>
<organism evidence="4 5">
    <name type="scientific">Fulvitalea axinellae</name>
    <dbReference type="NCBI Taxonomy" id="1182444"/>
    <lineage>
        <taxon>Bacteria</taxon>
        <taxon>Pseudomonadati</taxon>
        <taxon>Bacteroidota</taxon>
        <taxon>Cytophagia</taxon>
        <taxon>Cytophagales</taxon>
        <taxon>Persicobacteraceae</taxon>
        <taxon>Fulvitalea</taxon>
    </lineage>
</organism>
<dbReference type="GO" id="GO:0006313">
    <property type="term" value="P:DNA transposition"/>
    <property type="evidence" value="ECO:0007669"/>
    <property type="project" value="InterPro"/>
</dbReference>
<keyword evidence="5" id="KW-1185">Reference proteome</keyword>
<dbReference type="GO" id="GO:0004803">
    <property type="term" value="F:transposase activity"/>
    <property type="evidence" value="ECO:0007669"/>
    <property type="project" value="InterPro"/>
</dbReference>
<feature type="domain" description="Transposase IS116/IS110/IS902 C-terminal" evidence="3">
    <location>
        <begin position="209"/>
        <end position="294"/>
    </location>
</feature>
<accession>A0AAU9CDQ8</accession>
<evidence type="ECO:0000259" key="3">
    <source>
        <dbReference type="Pfam" id="PF02371"/>
    </source>
</evidence>
<sequence>MPAKYSVGIDIAKEKFQVNFTVLEETRKTTIKGSRQFDNITSGFGDFVRWVEKREKDSEAETVFVMEATGTYHEQLAWFLHNQNRKVCLMLANRAKALMTGMGQKSKNDPADAAGLAKIGALHELKEWRPVSKSCYKLRGLTRHHESLHSTKTALNNQKHALRYGMIPLPDVLKGLDSVLVAVEKQLKECESSICKLILEDEELARKTKLVTSIKGVGIMTAAILIAETDGFALFRSVRQLVSYAGYNVRENQSGKRSGKTRITKKGNAHIRRILFLPAFNAVTWDVGNFGQLYRRVYGKTGIKMKAYVAVQSKLLKVIFSLWKNDKVYDSEFHKTSGYQEPKPLFSGGAEGDRQDGQDRNGQHEDGKKEIAVPAGSATLDGLPCDQSPEALFSGATNIEKI</sequence>
<dbReference type="GO" id="GO:0003677">
    <property type="term" value="F:DNA binding"/>
    <property type="evidence" value="ECO:0007669"/>
    <property type="project" value="InterPro"/>
</dbReference>
<evidence type="ECO:0000256" key="1">
    <source>
        <dbReference type="SAM" id="MobiDB-lite"/>
    </source>
</evidence>
<dbReference type="PANTHER" id="PTHR33055:SF13">
    <property type="entry name" value="TRANSPOSASE"/>
    <property type="match status" value="1"/>
</dbReference>
<evidence type="ECO:0000313" key="4">
    <source>
        <dbReference type="EMBL" id="BDD07918.1"/>
    </source>
</evidence>